<sequence length="571" mass="63065">MRSVASSLLPVLALIRPSLSAPQSDVARLSTRSVCKGNTAGTRSQWCDYNIDTDYTMVAPDTGVTREYWLELTDPELSPDGRQRYTQVINGTVPGPTLYADWGDTVVVHLSNKLAHSTNGTSVHFHGIRQNFTNSHDGVVSLTQCPTPPGSSFTYTWKAVQYGTSWYHSHFALQAFEGAFGGIVINGPATANYDEDLGTIFLSDWNKETAASMWQASQTGSQPNMDSGLINGTNTYGQDGAAGTVGKRFTTKFEAGKSYRMRLINAAIDTHFKFSIDNHDMQVIANDLVPIKPFNTSVLSIAMGQRYDIIVQANQQNVAKSFWMRAKPQSTCSKNSNPDNIKGIVYYGDSTAVPTTTSYSYPDNCDDMPAASLVPHLSKKVGSSTYNALHNVSISKNDQKLWRWYLNSTSLKLDWANPTTLQIQNEMTNFGQSEAVFQLERANEWAYTVIETNFPVAHPIHLHGHDYFVLAQGKGPYNDTVKYNLNNPVRRDTAMLPAAGYLVLAFQTDNPGAWLMHCHIGWHAEQGFALQYIERQNEIPSVTDSDVLNNNCNAWASYNSAIGVAQDDSGI</sequence>
<evidence type="ECO:0000313" key="7">
    <source>
        <dbReference type="EMBL" id="KAK7996189.1"/>
    </source>
</evidence>
<dbReference type="Pfam" id="PF07731">
    <property type="entry name" value="Cu-oxidase_2"/>
    <property type="match status" value="1"/>
</dbReference>
<evidence type="ECO:0000256" key="3">
    <source>
        <dbReference type="SAM" id="SignalP"/>
    </source>
</evidence>
<evidence type="ECO:0000259" key="4">
    <source>
        <dbReference type="Pfam" id="PF00394"/>
    </source>
</evidence>
<dbReference type="CDD" id="cd13901">
    <property type="entry name" value="CuRO_3_MaLCC_like"/>
    <property type="match status" value="1"/>
</dbReference>
<protein>
    <recommendedName>
        <fullName evidence="9">Laccase</fullName>
    </recommendedName>
</protein>
<dbReference type="InterPro" id="IPR008972">
    <property type="entry name" value="Cupredoxin"/>
</dbReference>
<keyword evidence="8" id="KW-1185">Reference proteome</keyword>
<evidence type="ECO:0000259" key="5">
    <source>
        <dbReference type="Pfam" id="PF07731"/>
    </source>
</evidence>
<keyword evidence="2" id="KW-0186">Copper</keyword>
<dbReference type="SUPFAM" id="SSF49503">
    <property type="entry name" value="Cupredoxins"/>
    <property type="match status" value="3"/>
</dbReference>
<organism evidence="7 8">
    <name type="scientific">Apiospora marii</name>
    <dbReference type="NCBI Taxonomy" id="335849"/>
    <lineage>
        <taxon>Eukaryota</taxon>
        <taxon>Fungi</taxon>
        <taxon>Dikarya</taxon>
        <taxon>Ascomycota</taxon>
        <taxon>Pezizomycotina</taxon>
        <taxon>Sordariomycetes</taxon>
        <taxon>Xylariomycetidae</taxon>
        <taxon>Amphisphaeriales</taxon>
        <taxon>Apiosporaceae</taxon>
        <taxon>Apiospora</taxon>
    </lineage>
</organism>
<dbReference type="EMBL" id="JAQQWI010000022">
    <property type="protein sequence ID" value="KAK7996189.1"/>
    <property type="molecule type" value="Genomic_DNA"/>
</dbReference>
<evidence type="ECO:0000313" key="8">
    <source>
        <dbReference type="Proteomes" id="UP001396898"/>
    </source>
</evidence>
<gene>
    <name evidence="7" type="ORF">PG991_015656</name>
</gene>
<feature type="domain" description="Plastocyanin-like" evidence="6">
    <location>
        <begin position="76"/>
        <end position="188"/>
    </location>
</feature>
<feature type="signal peptide" evidence="3">
    <location>
        <begin position="1"/>
        <end position="20"/>
    </location>
</feature>
<evidence type="ECO:0000259" key="6">
    <source>
        <dbReference type="Pfam" id="PF07732"/>
    </source>
</evidence>
<keyword evidence="3" id="KW-0732">Signal</keyword>
<comment type="similarity">
    <text evidence="1">Belongs to the multicopper oxidase family.</text>
</comment>
<dbReference type="InterPro" id="IPR011707">
    <property type="entry name" value="Cu-oxidase-like_N"/>
</dbReference>
<dbReference type="InterPro" id="IPR045087">
    <property type="entry name" value="Cu-oxidase_fam"/>
</dbReference>
<dbReference type="Pfam" id="PF07732">
    <property type="entry name" value="Cu-oxidase_3"/>
    <property type="match status" value="1"/>
</dbReference>
<name>A0ABR1R294_9PEZI</name>
<feature type="domain" description="Plastocyanin-like" evidence="5">
    <location>
        <begin position="415"/>
        <end position="536"/>
    </location>
</feature>
<comment type="caution">
    <text evidence="7">The sequence shown here is derived from an EMBL/GenBank/DDBJ whole genome shotgun (WGS) entry which is preliminary data.</text>
</comment>
<accession>A0ABR1R294</accession>
<dbReference type="InterPro" id="IPR001117">
    <property type="entry name" value="Cu-oxidase_2nd"/>
</dbReference>
<dbReference type="PANTHER" id="PTHR11709">
    <property type="entry name" value="MULTI-COPPER OXIDASE"/>
    <property type="match status" value="1"/>
</dbReference>
<dbReference type="PANTHER" id="PTHR11709:SF502">
    <property type="entry name" value="MULTICOPPER OXIDASE"/>
    <property type="match status" value="1"/>
</dbReference>
<reference evidence="7 8" key="1">
    <citation type="submission" date="2023-01" db="EMBL/GenBank/DDBJ databases">
        <title>Analysis of 21 Apiospora genomes using comparative genomics revels a genus with tremendous synthesis potential of carbohydrate active enzymes and secondary metabolites.</title>
        <authorList>
            <person name="Sorensen T."/>
        </authorList>
    </citation>
    <scope>NUCLEOTIDE SEQUENCE [LARGE SCALE GENOMIC DNA]</scope>
    <source>
        <strain evidence="7 8">CBS 20057</strain>
    </source>
</reference>
<dbReference type="CDD" id="cd13880">
    <property type="entry name" value="CuRO_2_MaLCC_like"/>
    <property type="match status" value="1"/>
</dbReference>
<dbReference type="Gene3D" id="2.60.40.420">
    <property type="entry name" value="Cupredoxins - blue copper proteins"/>
    <property type="match status" value="3"/>
</dbReference>
<dbReference type="Pfam" id="PF00394">
    <property type="entry name" value="Cu-oxidase"/>
    <property type="match status" value="1"/>
</dbReference>
<evidence type="ECO:0008006" key="9">
    <source>
        <dbReference type="Google" id="ProtNLM"/>
    </source>
</evidence>
<proteinExistence type="inferred from homology"/>
<feature type="domain" description="Plastocyanin-like" evidence="4">
    <location>
        <begin position="199"/>
        <end position="346"/>
    </location>
</feature>
<feature type="chain" id="PRO_5046971388" description="Laccase" evidence="3">
    <location>
        <begin position="21"/>
        <end position="571"/>
    </location>
</feature>
<evidence type="ECO:0000256" key="1">
    <source>
        <dbReference type="ARBA" id="ARBA00010609"/>
    </source>
</evidence>
<dbReference type="InterPro" id="IPR011706">
    <property type="entry name" value="Cu-oxidase_C"/>
</dbReference>
<dbReference type="Proteomes" id="UP001396898">
    <property type="component" value="Unassembled WGS sequence"/>
</dbReference>
<evidence type="ECO:0000256" key="2">
    <source>
        <dbReference type="ARBA" id="ARBA00023008"/>
    </source>
</evidence>